<dbReference type="RefSeq" id="WP_256699202.1">
    <property type="nucleotide sequence ID" value="NZ_JANIES010000003.1"/>
</dbReference>
<proteinExistence type="predicted"/>
<protein>
    <recommendedName>
        <fullName evidence="3">Lipoprotein</fullName>
    </recommendedName>
</protein>
<evidence type="ECO:0000313" key="2">
    <source>
        <dbReference type="Proteomes" id="UP001300015"/>
    </source>
</evidence>
<name>A0ABT1VS88_9GAMM</name>
<gene>
    <name evidence="1" type="ORF">NQH49_23410</name>
</gene>
<accession>A0ABT1VS88</accession>
<dbReference type="Proteomes" id="UP001300015">
    <property type="component" value="Unassembled WGS sequence"/>
</dbReference>
<reference evidence="1 2" key="1">
    <citation type="submission" date="2022-07" db="EMBL/GenBank/DDBJ databases">
        <title>Pantoea trifolii sp. nov. isolated from root nodules of Trifolium rubens.</title>
        <authorList>
            <person name="Kalita M."/>
            <person name="Wdowiak-Wrobel S."/>
            <person name="Marek-Kozaczuk M."/>
            <person name="Palusinska-Szysz M."/>
            <person name="Sokolowski W."/>
            <person name="Coutinho T."/>
            <person name="Hlahane L."/>
        </authorList>
    </citation>
    <scope>NUCLEOTIDE SEQUENCE [LARGE SCALE GENOMIC DNA]</scope>
    <source>
        <strain evidence="1 2">MMK2</strain>
    </source>
</reference>
<keyword evidence="2" id="KW-1185">Reference proteome</keyword>
<evidence type="ECO:0000313" key="1">
    <source>
        <dbReference type="EMBL" id="MCQ8230410.1"/>
    </source>
</evidence>
<sequence length="120" mass="13073">MKLRLVLISAVVMTLANCSSHQQQTSPEDARFLMIESAAKECTDYVLDTSKASQARNITGKYSLDGAYYITSRTDGAFTQIIRKGIPYAKSTYLDNGIEGSAWRACMKGQNALAPEIAIG</sequence>
<dbReference type="EMBL" id="JANIET010000003">
    <property type="protein sequence ID" value="MCQ8230410.1"/>
    <property type="molecule type" value="Genomic_DNA"/>
</dbReference>
<comment type="caution">
    <text evidence="1">The sequence shown here is derived from an EMBL/GenBank/DDBJ whole genome shotgun (WGS) entry which is preliminary data.</text>
</comment>
<evidence type="ECO:0008006" key="3">
    <source>
        <dbReference type="Google" id="ProtNLM"/>
    </source>
</evidence>
<organism evidence="1 2">
    <name type="scientific">Pantoea trifolii</name>
    <dbReference type="NCBI Taxonomy" id="2968030"/>
    <lineage>
        <taxon>Bacteria</taxon>
        <taxon>Pseudomonadati</taxon>
        <taxon>Pseudomonadota</taxon>
        <taxon>Gammaproteobacteria</taxon>
        <taxon>Enterobacterales</taxon>
        <taxon>Erwiniaceae</taxon>
        <taxon>Pantoea</taxon>
    </lineage>
</organism>